<dbReference type="GeneTree" id="ENSGT00940000166223"/>
<feature type="chain" id="PRO_5042920362" description="Apolipoprotein M" evidence="5">
    <location>
        <begin position="20"/>
        <end position="179"/>
    </location>
</feature>
<feature type="signal peptide" evidence="5">
    <location>
        <begin position="1"/>
        <end position="19"/>
    </location>
</feature>
<evidence type="ECO:0000313" key="6">
    <source>
        <dbReference type="Ensembl" id="ENSGACP00000066754.1"/>
    </source>
</evidence>
<protein>
    <recommendedName>
        <fullName evidence="8">Apolipoprotein M</fullName>
    </recommendedName>
</protein>
<proteinExistence type="predicted"/>
<dbReference type="Ensembl" id="ENSGACT00000052702.1">
    <property type="protein sequence ID" value="ENSGACP00000066754.1"/>
    <property type="gene ID" value="ENSGACG00000025375.1"/>
</dbReference>
<organism evidence="6 7">
    <name type="scientific">Gasterosteus aculeatus aculeatus</name>
    <name type="common">three-spined stickleback</name>
    <dbReference type="NCBI Taxonomy" id="481459"/>
    <lineage>
        <taxon>Eukaryota</taxon>
        <taxon>Metazoa</taxon>
        <taxon>Chordata</taxon>
        <taxon>Craniata</taxon>
        <taxon>Vertebrata</taxon>
        <taxon>Euteleostomi</taxon>
        <taxon>Actinopterygii</taxon>
        <taxon>Neopterygii</taxon>
        <taxon>Teleostei</taxon>
        <taxon>Neoteleostei</taxon>
        <taxon>Acanthomorphata</taxon>
        <taxon>Eupercaria</taxon>
        <taxon>Perciformes</taxon>
        <taxon>Cottioidei</taxon>
        <taxon>Gasterosteales</taxon>
        <taxon>Gasterosteidae</taxon>
        <taxon>Gasterosteus</taxon>
    </lineage>
</organism>
<keyword evidence="2" id="KW-0964">Secreted</keyword>
<name>A0AAQ4RSQ6_GASAC</name>
<evidence type="ECO:0000256" key="3">
    <source>
        <dbReference type="ARBA" id="ARBA00022729"/>
    </source>
</evidence>
<dbReference type="PANTHER" id="PTHR11967">
    <property type="entry name" value="ALPHA-1-ACID GLYCOPROTEIN"/>
    <property type="match status" value="1"/>
</dbReference>
<comment type="subcellular location">
    <subcellularLocation>
        <location evidence="1">Secreted</location>
    </subcellularLocation>
</comment>
<evidence type="ECO:0000256" key="2">
    <source>
        <dbReference type="ARBA" id="ARBA00022525"/>
    </source>
</evidence>
<reference evidence="6" key="2">
    <citation type="submission" date="2025-08" db="UniProtKB">
        <authorList>
            <consortium name="Ensembl"/>
        </authorList>
    </citation>
    <scope>IDENTIFICATION</scope>
</reference>
<accession>A0AAQ4RSQ6</accession>
<dbReference type="GO" id="GO:0005576">
    <property type="term" value="C:extracellular region"/>
    <property type="evidence" value="ECO:0007669"/>
    <property type="project" value="UniProtKB-SubCell"/>
</dbReference>
<dbReference type="PANTHER" id="PTHR11967:SF2">
    <property type="entry name" value="ALPHA-1-ACID GLYCOPROTEIN 1"/>
    <property type="match status" value="1"/>
</dbReference>
<dbReference type="Gene3D" id="2.40.128.20">
    <property type="match status" value="1"/>
</dbReference>
<evidence type="ECO:0000256" key="5">
    <source>
        <dbReference type="SAM" id="SignalP"/>
    </source>
</evidence>
<keyword evidence="3 5" id="KW-0732">Signal</keyword>
<keyword evidence="4" id="KW-0325">Glycoprotein</keyword>
<reference evidence="6" key="3">
    <citation type="submission" date="2025-09" db="UniProtKB">
        <authorList>
            <consortium name="Ensembl"/>
        </authorList>
    </citation>
    <scope>IDENTIFICATION</scope>
</reference>
<evidence type="ECO:0000256" key="1">
    <source>
        <dbReference type="ARBA" id="ARBA00004613"/>
    </source>
</evidence>
<dbReference type="SUPFAM" id="SSF50814">
    <property type="entry name" value="Lipocalins"/>
    <property type="match status" value="1"/>
</dbReference>
<dbReference type="AlphaFoldDB" id="A0AAQ4RSQ6"/>
<sequence>MLSALCAITLLCLMPASRAAPLACEDSAWPPESMDPRHLVGTWALVAGSLSHLPLLERFKQRDSAYVNFSNSTGDAAISYSRSIRQDGTCLYRSFNVSLAGGRFTYEGTPPSNLTTNFVRTSCPDCMLMHMNVESGKRQHLYLFSRRREVEQKEIEEFRAQCLVASTSELENNGSYRYL</sequence>
<evidence type="ECO:0000313" key="7">
    <source>
        <dbReference type="Proteomes" id="UP000007635"/>
    </source>
</evidence>
<dbReference type="InterPro" id="IPR022734">
    <property type="entry name" value="ApoM"/>
</dbReference>
<evidence type="ECO:0008006" key="8">
    <source>
        <dbReference type="Google" id="ProtNLM"/>
    </source>
</evidence>
<dbReference type="Proteomes" id="UP000007635">
    <property type="component" value="Chromosome IX"/>
</dbReference>
<dbReference type="Pfam" id="PF11032">
    <property type="entry name" value="ApoM"/>
    <property type="match status" value="1"/>
</dbReference>
<evidence type="ECO:0000256" key="4">
    <source>
        <dbReference type="ARBA" id="ARBA00023180"/>
    </source>
</evidence>
<dbReference type="InterPro" id="IPR012674">
    <property type="entry name" value="Calycin"/>
</dbReference>
<reference evidence="6 7" key="1">
    <citation type="journal article" date="2021" name="G3 (Bethesda)">
        <title>Improved contiguity of the threespine stickleback genome using long-read sequencing.</title>
        <authorList>
            <person name="Nath S."/>
            <person name="Shaw D.E."/>
            <person name="White M.A."/>
        </authorList>
    </citation>
    <scope>NUCLEOTIDE SEQUENCE [LARGE SCALE GENOMIC DNA]</scope>
    <source>
        <strain evidence="6 7">Lake Benthic</strain>
    </source>
</reference>
<keyword evidence="7" id="KW-1185">Reference proteome</keyword>